<evidence type="ECO:0000313" key="3">
    <source>
        <dbReference type="Proteomes" id="UP001215280"/>
    </source>
</evidence>
<evidence type="ECO:0000256" key="1">
    <source>
        <dbReference type="SAM" id="MobiDB-lite"/>
    </source>
</evidence>
<organism evidence="2 3">
    <name type="scientific">Mycena maculata</name>
    <dbReference type="NCBI Taxonomy" id="230809"/>
    <lineage>
        <taxon>Eukaryota</taxon>
        <taxon>Fungi</taxon>
        <taxon>Dikarya</taxon>
        <taxon>Basidiomycota</taxon>
        <taxon>Agaricomycotina</taxon>
        <taxon>Agaricomycetes</taxon>
        <taxon>Agaricomycetidae</taxon>
        <taxon>Agaricales</taxon>
        <taxon>Marasmiineae</taxon>
        <taxon>Mycenaceae</taxon>
        <taxon>Mycena</taxon>
    </lineage>
</organism>
<sequence>MDAIRDHEAEEGKGGVIHRRTRTYRSAGQDCDRGMRLVDLVGRQMAALKGYGNKAQAQGLEAGCAGTLRKVSHRHSEWAGSVEGGRVEREETVGGGLKGATIKIMMCDLRDGNLSRIRGNGECHGNSEDDSDLNPGVQDAGRWLNDSEEPRDSLETAINRLTTRQVLLENTYKCHQHTGTHYQYSRFWLRPCDDLPDEFRMGPLFIHRIWREDSGKRRPKWIDHENYEPYSISTFSVHALEMEGKKLLAWAAAVVPPSVDVNEAGSIWPAQTPSRKSLQVKSTRVRSERIHRVY</sequence>
<dbReference type="AlphaFoldDB" id="A0AAD7K5R4"/>
<proteinExistence type="predicted"/>
<gene>
    <name evidence="2" type="ORF">DFH07DRAFT_766382</name>
</gene>
<dbReference type="EMBL" id="JARJLG010000010">
    <property type="protein sequence ID" value="KAJ7777631.1"/>
    <property type="molecule type" value="Genomic_DNA"/>
</dbReference>
<protein>
    <submittedName>
        <fullName evidence="2">Uncharacterized protein</fullName>
    </submittedName>
</protein>
<feature type="region of interest" description="Disordered" evidence="1">
    <location>
        <begin position="121"/>
        <end position="150"/>
    </location>
</feature>
<evidence type="ECO:0000313" key="2">
    <source>
        <dbReference type="EMBL" id="KAJ7777631.1"/>
    </source>
</evidence>
<reference evidence="2" key="1">
    <citation type="submission" date="2023-03" db="EMBL/GenBank/DDBJ databases">
        <title>Massive genome expansion in bonnet fungi (Mycena s.s.) driven by repeated elements and novel gene families across ecological guilds.</title>
        <authorList>
            <consortium name="Lawrence Berkeley National Laboratory"/>
            <person name="Harder C.B."/>
            <person name="Miyauchi S."/>
            <person name="Viragh M."/>
            <person name="Kuo A."/>
            <person name="Thoen E."/>
            <person name="Andreopoulos B."/>
            <person name="Lu D."/>
            <person name="Skrede I."/>
            <person name="Drula E."/>
            <person name="Henrissat B."/>
            <person name="Morin E."/>
            <person name="Kohler A."/>
            <person name="Barry K."/>
            <person name="LaButti K."/>
            <person name="Morin E."/>
            <person name="Salamov A."/>
            <person name="Lipzen A."/>
            <person name="Mereny Z."/>
            <person name="Hegedus B."/>
            <person name="Baldrian P."/>
            <person name="Stursova M."/>
            <person name="Weitz H."/>
            <person name="Taylor A."/>
            <person name="Grigoriev I.V."/>
            <person name="Nagy L.G."/>
            <person name="Martin F."/>
            <person name="Kauserud H."/>
        </authorList>
    </citation>
    <scope>NUCLEOTIDE SEQUENCE</scope>
    <source>
        <strain evidence="2">CBHHK188m</strain>
    </source>
</reference>
<name>A0AAD7K5R4_9AGAR</name>
<accession>A0AAD7K5R4</accession>
<keyword evidence="3" id="KW-1185">Reference proteome</keyword>
<comment type="caution">
    <text evidence="2">The sequence shown here is derived from an EMBL/GenBank/DDBJ whole genome shotgun (WGS) entry which is preliminary data.</text>
</comment>
<dbReference type="Proteomes" id="UP001215280">
    <property type="component" value="Unassembled WGS sequence"/>
</dbReference>